<evidence type="ECO:0000259" key="1">
    <source>
        <dbReference type="Pfam" id="PF01738"/>
    </source>
</evidence>
<dbReference type="InterPro" id="IPR002925">
    <property type="entry name" value="Dienelactn_hydro"/>
</dbReference>
<keyword evidence="3" id="KW-1185">Reference proteome</keyword>
<protein>
    <recommendedName>
        <fullName evidence="1">Dienelactone hydrolase domain-containing protein</fullName>
    </recommendedName>
</protein>
<proteinExistence type="predicted"/>
<dbReference type="PANTHER" id="PTHR46623:SF6">
    <property type="entry name" value="ALPHA_BETA-HYDROLASES SUPERFAMILY PROTEIN"/>
    <property type="match status" value="1"/>
</dbReference>
<sequence>MQANPALHTPAKKNCTFEVEGRPDGEGYLNQNNAMFGIIVIQEWWGLNESMVKTTDRIAKMGFQCISPDIYRGKVAQNREEAGHLLGGLDWEGAVKDIEGAAKHLREMGCKKVGVTGFCMGGALSIAALSFSDQINAAAPFYGVCDLDKFKLDNIKGPIYGQFGEKDEMKGFSSPDDAQRLVEAGQKAGKNVKVKIWPGVGHAFMNQDRPEAYNAEVAQQSLQEVATWFKQSKFLYSLVYQKATPTTTIGGKLPVYVTPAPYGLVVIQEWWGLNSSICKTADIMSSYGFKCVVPDLYRGKIAKDTEEAGHLLSGLDWKQALIDIEESARYLKEELHCKKVGILGFCMGGALSIASITTSKIISAAAPFYGVCDLNTFKLSNANGPILAQFGQNDDMVGFSSVQDAKRLELTAQQQGNKSLQVKIWPGVGHAFCNQDRPEVYNQAIAKQALDLAAKFLHENLK</sequence>
<dbReference type="EMBL" id="CAJJDO010000090">
    <property type="protein sequence ID" value="CAD8188061.1"/>
    <property type="molecule type" value="Genomic_DNA"/>
</dbReference>
<dbReference type="InterPro" id="IPR051049">
    <property type="entry name" value="Dienelactone_hydrolase-like"/>
</dbReference>
<dbReference type="Pfam" id="PF01738">
    <property type="entry name" value="DLH"/>
    <property type="match status" value="2"/>
</dbReference>
<feature type="domain" description="Dienelactone hydrolase" evidence="1">
    <location>
        <begin position="34"/>
        <end position="231"/>
    </location>
</feature>
<organism evidence="2 3">
    <name type="scientific">Paramecium pentaurelia</name>
    <dbReference type="NCBI Taxonomy" id="43138"/>
    <lineage>
        <taxon>Eukaryota</taxon>
        <taxon>Sar</taxon>
        <taxon>Alveolata</taxon>
        <taxon>Ciliophora</taxon>
        <taxon>Intramacronucleata</taxon>
        <taxon>Oligohymenophorea</taxon>
        <taxon>Peniculida</taxon>
        <taxon>Parameciidae</taxon>
        <taxon>Paramecium</taxon>
    </lineage>
</organism>
<feature type="domain" description="Dienelactone hydrolase" evidence="1">
    <location>
        <begin position="263"/>
        <end position="459"/>
    </location>
</feature>
<gene>
    <name evidence="2" type="ORF">PPENT_87.1.T0900187</name>
</gene>
<evidence type="ECO:0000313" key="2">
    <source>
        <dbReference type="EMBL" id="CAD8188061.1"/>
    </source>
</evidence>
<name>A0A8S1WGD7_9CILI</name>
<dbReference type="OrthoDB" id="17560at2759"/>
<dbReference type="GO" id="GO:0016787">
    <property type="term" value="F:hydrolase activity"/>
    <property type="evidence" value="ECO:0007669"/>
    <property type="project" value="InterPro"/>
</dbReference>
<evidence type="ECO:0000313" key="3">
    <source>
        <dbReference type="Proteomes" id="UP000689195"/>
    </source>
</evidence>
<comment type="caution">
    <text evidence="2">The sequence shown here is derived from an EMBL/GenBank/DDBJ whole genome shotgun (WGS) entry which is preliminary data.</text>
</comment>
<accession>A0A8S1WGD7</accession>
<reference evidence="2" key="1">
    <citation type="submission" date="2021-01" db="EMBL/GenBank/DDBJ databases">
        <authorList>
            <consortium name="Genoscope - CEA"/>
            <person name="William W."/>
        </authorList>
    </citation>
    <scope>NUCLEOTIDE SEQUENCE</scope>
</reference>
<dbReference type="PANTHER" id="PTHR46623">
    <property type="entry name" value="CARBOXYMETHYLENEBUTENOLIDASE-RELATED"/>
    <property type="match status" value="1"/>
</dbReference>
<dbReference type="Proteomes" id="UP000689195">
    <property type="component" value="Unassembled WGS sequence"/>
</dbReference>
<dbReference type="AlphaFoldDB" id="A0A8S1WGD7"/>